<feature type="region of interest" description="Disordered" evidence="1">
    <location>
        <begin position="16"/>
        <end position="82"/>
    </location>
</feature>
<name>A0A5B7HS19_PORTR</name>
<accession>A0A5B7HS19</accession>
<evidence type="ECO:0000256" key="1">
    <source>
        <dbReference type="SAM" id="MobiDB-lite"/>
    </source>
</evidence>
<organism evidence="2 3">
    <name type="scientific">Portunus trituberculatus</name>
    <name type="common">Swimming crab</name>
    <name type="synonym">Neptunus trituberculatus</name>
    <dbReference type="NCBI Taxonomy" id="210409"/>
    <lineage>
        <taxon>Eukaryota</taxon>
        <taxon>Metazoa</taxon>
        <taxon>Ecdysozoa</taxon>
        <taxon>Arthropoda</taxon>
        <taxon>Crustacea</taxon>
        <taxon>Multicrustacea</taxon>
        <taxon>Malacostraca</taxon>
        <taxon>Eumalacostraca</taxon>
        <taxon>Eucarida</taxon>
        <taxon>Decapoda</taxon>
        <taxon>Pleocyemata</taxon>
        <taxon>Brachyura</taxon>
        <taxon>Eubrachyura</taxon>
        <taxon>Portunoidea</taxon>
        <taxon>Portunidae</taxon>
        <taxon>Portuninae</taxon>
        <taxon>Portunus</taxon>
    </lineage>
</organism>
<dbReference type="Proteomes" id="UP000324222">
    <property type="component" value="Unassembled WGS sequence"/>
</dbReference>
<dbReference type="AlphaFoldDB" id="A0A5B7HS19"/>
<keyword evidence="3" id="KW-1185">Reference proteome</keyword>
<evidence type="ECO:0000313" key="3">
    <source>
        <dbReference type="Proteomes" id="UP000324222"/>
    </source>
</evidence>
<feature type="compositionally biased region" description="Polar residues" evidence="1">
    <location>
        <begin position="16"/>
        <end position="30"/>
    </location>
</feature>
<protein>
    <submittedName>
        <fullName evidence="2">Uncharacterized protein</fullName>
    </submittedName>
</protein>
<evidence type="ECO:0000313" key="2">
    <source>
        <dbReference type="EMBL" id="MPC75791.1"/>
    </source>
</evidence>
<dbReference type="EMBL" id="VSRR010041867">
    <property type="protein sequence ID" value="MPC75791.1"/>
    <property type="molecule type" value="Genomic_DNA"/>
</dbReference>
<comment type="caution">
    <text evidence="2">The sequence shown here is derived from an EMBL/GenBank/DDBJ whole genome shotgun (WGS) entry which is preliminary data.</text>
</comment>
<gene>
    <name evidence="2" type="ORF">E2C01_070187</name>
</gene>
<feature type="compositionally biased region" description="Basic and acidic residues" evidence="1">
    <location>
        <begin position="31"/>
        <end position="44"/>
    </location>
</feature>
<reference evidence="2 3" key="1">
    <citation type="submission" date="2019-05" db="EMBL/GenBank/DDBJ databases">
        <title>Another draft genome of Portunus trituberculatus and its Hox gene families provides insights of decapod evolution.</title>
        <authorList>
            <person name="Jeong J.-H."/>
            <person name="Song I."/>
            <person name="Kim S."/>
            <person name="Choi T."/>
            <person name="Kim D."/>
            <person name="Ryu S."/>
            <person name="Kim W."/>
        </authorList>
    </citation>
    <scope>NUCLEOTIDE SEQUENCE [LARGE SCALE GENOMIC DNA]</scope>
    <source>
        <tissue evidence="2">Muscle</tissue>
    </source>
</reference>
<proteinExistence type="predicted"/>
<sequence>MTYGCLRSNHGCRLISTATVEPSATSSTAEGQRDREREKQDATRDGPPFYLSGRHHTHSHALSSTAEISTVYPPPIGLPSYR</sequence>
<feature type="compositionally biased region" description="Pro residues" evidence="1">
    <location>
        <begin position="72"/>
        <end position="82"/>
    </location>
</feature>